<dbReference type="RefSeq" id="NP_001136843.1">
    <property type="nucleotide sequence ID" value="NM_001143371.1"/>
</dbReference>
<feature type="region of interest" description="Disordered" evidence="1">
    <location>
        <begin position="43"/>
        <end position="81"/>
    </location>
</feature>
<evidence type="ECO:0000256" key="1">
    <source>
        <dbReference type="SAM" id="MobiDB-lite"/>
    </source>
</evidence>
<dbReference type="HOGENOM" id="CLU_1246976_0_0_1"/>
<proteinExistence type="evidence at transcript level"/>
<evidence type="ECO:0000313" key="2">
    <source>
        <dbReference type="EMBL" id="ACF82747.1"/>
    </source>
</evidence>
<protein>
    <submittedName>
        <fullName evidence="2">Uncharacterized protein</fullName>
    </submittedName>
</protein>
<dbReference type="EMBL" id="BT037742">
    <property type="protein sequence ID" value="ACF82747.1"/>
    <property type="molecule type" value="mRNA"/>
</dbReference>
<accession>B4FKV4</accession>
<name>B4FKV4_MAIZE</name>
<dbReference type="KEGG" id="zma:100216994"/>
<dbReference type="AlphaFoldDB" id="B4FKV4"/>
<sequence>MPRAPVLFPCAPPCPQLAGCDPCSGFPGAVLLRALAPARISSAKPDSSTLRPCSTARPWVPARRRSSPAAHGSHGAPLPNSWSRSRLAAAAAPTAAHGLLPCARSASSPSSSLRAEVARSFPSSSVFPARPVCAPRSLVVVFCFLVARAAFRCPSSCRVLLCTQSRLVSCLPVRSLGSLGFNSQSRCQPRRSPSFVVLQSRFDPSVRSLLIHRASCVLVVCR</sequence>
<dbReference type="GeneID" id="100216994"/>
<organism evidence="2">
    <name type="scientific">Zea mays</name>
    <name type="common">Maize</name>
    <dbReference type="NCBI Taxonomy" id="4577"/>
    <lineage>
        <taxon>Eukaryota</taxon>
        <taxon>Viridiplantae</taxon>
        <taxon>Streptophyta</taxon>
        <taxon>Embryophyta</taxon>
        <taxon>Tracheophyta</taxon>
        <taxon>Spermatophyta</taxon>
        <taxon>Magnoliopsida</taxon>
        <taxon>Liliopsida</taxon>
        <taxon>Poales</taxon>
        <taxon>Poaceae</taxon>
        <taxon>PACMAD clade</taxon>
        <taxon>Panicoideae</taxon>
        <taxon>Andropogonodae</taxon>
        <taxon>Andropogoneae</taxon>
        <taxon>Tripsacinae</taxon>
        <taxon>Zea</taxon>
    </lineage>
</organism>
<reference evidence="2" key="1">
    <citation type="journal article" date="2009" name="PLoS Genet.">
        <title>Sequencing, mapping, and analysis of 27,455 maize full-length cDNAs.</title>
        <authorList>
            <person name="Soderlund C."/>
            <person name="Descour A."/>
            <person name="Kudrna D."/>
            <person name="Bomhoff M."/>
            <person name="Boyd L."/>
            <person name="Currie J."/>
            <person name="Angelova A."/>
            <person name="Collura K."/>
            <person name="Wissotski M."/>
            <person name="Ashley E."/>
            <person name="Morrow D."/>
            <person name="Fernandes J."/>
            <person name="Walbot V."/>
            <person name="Yu Y."/>
        </authorList>
    </citation>
    <scope>NUCLEOTIDE SEQUENCE</scope>
    <source>
        <strain evidence="2">B73</strain>
    </source>
</reference>